<dbReference type="PANTHER" id="PTHR23026">
    <property type="entry name" value="NADPH NITROREDUCTASE"/>
    <property type="match status" value="1"/>
</dbReference>
<dbReference type="Gene3D" id="3.40.109.10">
    <property type="entry name" value="NADH Oxidase"/>
    <property type="match status" value="1"/>
</dbReference>
<reference evidence="5 6" key="1">
    <citation type="submission" date="2020-04" db="EMBL/GenBank/DDBJ databases">
        <authorList>
            <person name="Liu A."/>
        </authorList>
    </citation>
    <scope>NUCLEOTIDE SEQUENCE [LARGE SCALE GENOMIC DNA]</scope>
    <source>
        <strain evidence="5 6">RZ02</strain>
    </source>
</reference>
<evidence type="ECO:0000256" key="3">
    <source>
        <dbReference type="ARBA" id="ARBA00023002"/>
    </source>
</evidence>
<keyword evidence="3" id="KW-0560">Oxidoreductase</keyword>
<evidence type="ECO:0000256" key="2">
    <source>
        <dbReference type="ARBA" id="ARBA00022643"/>
    </source>
</evidence>
<evidence type="ECO:0000313" key="5">
    <source>
        <dbReference type="EMBL" id="NMW31307.1"/>
    </source>
</evidence>
<dbReference type="InterPro" id="IPR029479">
    <property type="entry name" value="Nitroreductase"/>
</dbReference>
<dbReference type="Proteomes" id="UP000561181">
    <property type="component" value="Unassembled WGS sequence"/>
</dbReference>
<keyword evidence="6" id="KW-1185">Reference proteome</keyword>
<dbReference type="CDD" id="cd02144">
    <property type="entry name" value="iodotyrosine_dehalogenase"/>
    <property type="match status" value="1"/>
</dbReference>
<keyword evidence="2" id="KW-0288">FMN</keyword>
<feature type="domain" description="Nitroreductase" evidence="4">
    <location>
        <begin position="31"/>
        <end position="204"/>
    </location>
</feature>
<gene>
    <name evidence="5" type="ORF">HKD42_04475</name>
</gene>
<organism evidence="5 6">
    <name type="scientific">Pontixanthobacter rizhaonensis</name>
    <dbReference type="NCBI Taxonomy" id="2730337"/>
    <lineage>
        <taxon>Bacteria</taxon>
        <taxon>Pseudomonadati</taxon>
        <taxon>Pseudomonadota</taxon>
        <taxon>Alphaproteobacteria</taxon>
        <taxon>Sphingomonadales</taxon>
        <taxon>Erythrobacteraceae</taxon>
        <taxon>Pontixanthobacter</taxon>
    </lineage>
</organism>
<evidence type="ECO:0000256" key="1">
    <source>
        <dbReference type="ARBA" id="ARBA00022630"/>
    </source>
</evidence>
<dbReference type="SUPFAM" id="SSF55469">
    <property type="entry name" value="FMN-dependent nitroreductase-like"/>
    <property type="match status" value="1"/>
</dbReference>
<dbReference type="RefSeq" id="WP_170010677.1">
    <property type="nucleotide sequence ID" value="NZ_JABCRE010000002.1"/>
</dbReference>
<dbReference type="EMBL" id="JABCRE010000002">
    <property type="protein sequence ID" value="NMW31307.1"/>
    <property type="molecule type" value="Genomic_DNA"/>
</dbReference>
<accession>A0A848QL21</accession>
<dbReference type="GO" id="GO:0016491">
    <property type="term" value="F:oxidoreductase activity"/>
    <property type="evidence" value="ECO:0007669"/>
    <property type="project" value="UniProtKB-KW"/>
</dbReference>
<dbReference type="AlphaFoldDB" id="A0A848QL21"/>
<protein>
    <submittedName>
        <fullName evidence="5">Nitroreductase family protein</fullName>
    </submittedName>
</protein>
<comment type="caution">
    <text evidence="5">The sequence shown here is derived from an EMBL/GenBank/DDBJ whole genome shotgun (WGS) entry which is preliminary data.</text>
</comment>
<dbReference type="InterPro" id="IPR000415">
    <property type="entry name" value="Nitroreductase-like"/>
</dbReference>
<keyword evidence="1" id="KW-0285">Flavoprotein</keyword>
<sequence>MKQHDSVPYSLPTIDDAERIRRAQAFRESLSSRRSCRYFSDAAVPKEIIEAAILAGGSAPNGANHQPWHFAVVSSPDIKKSIRTAAEDEEREFYGADTGKAKASDEWLGALDPLGTDEQKPFLETAPWLIVVFAQRKGGIEEDGKTQNYYVNESVGLACGMLITTLHEAGLATLTHTPSPMGFLRDICGRPPEEKPVMIIVVGHPAKDATVPTHALRKKPLTQISSWL</sequence>
<dbReference type="PANTHER" id="PTHR23026:SF90">
    <property type="entry name" value="IODOTYROSINE DEIODINASE 1"/>
    <property type="match status" value="1"/>
</dbReference>
<proteinExistence type="predicted"/>
<evidence type="ECO:0000313" key="6">
    <source>
        <dbReference type="Proteomes" id="UP000561181"/>
    </source>
</evidence>
<dbReference type="InterPro" id="IPR050627">
    <property type="entry name" value="Nitroreductase/BluB"/>
</dbReference>
<name>A0A848QL21_9SPHN</name>
<evidence type="ECO:0000259" key="4">
    <source>
        <dbReference type="Pfam" id="PF00881"/>
    </source>
</evidence>
<dbReference type="Pfam" id="PF00881">
    <property type="entry name" value="Nitroreductase"/>
    <property type="match status" value="1"/>
</dbReference>